<dbReference type="GO" id="GO:0000731">
    <property type="term" value="P:DNA synthesis involved in DNA repair"/>
    <property type="evidence" value="ECO:0007669"/>
    <property type="project" value="TreeGrafter"/>
</dbReference>
<evidence type="ECO:0000313" key="3">
    <source>
        <dbReference type="Proteomes" id="UP000285636"/>
    </source>
</evidence>
<dbReference type="InterPro" id="IPR026866">
    <property type="entry name" value="CR006_AAA"/>
</dbReference>
<organism evidence="2 3">
    <name type="scientific">Pseudomonas brassicacearum</name>
    <dbReference type="NCBI Taxonomy" id="930166"/>
    <lineage>
        <taxon>Bacteria</taxon>
        <taxon>Pseudomonadati</taxon>
        <taxon>Pseudomonadota</taxon>
        <taxon>Gammaproteobacteria</taxon>
        <taxon>Pseudomonadales</taxon>
        <taxon>Pseudomonadaceae</taxon>
        <taxon>Pseudomonas</taxon>
    </lineage>
</organism>
<gene>
    <name evidence="2" type="ORF">BK660_04045</name>
</gene>
<protein>
    <recommendedName>
        <fullName evidence="1">Protein CR006 P-loop domain-containing protein</fullName>
    </recommendedName>
</protein>
<dbReference type="GO" id="GO:0006302">
    <property type="term" value="P:double-strand break repair"/>
    <property type="evidence" value="ECO:0007669"/>
    <property type="project" value="TreeGrafter"/>
</dbReference>
<evidence type="ECO:0000259" key="1">
    <source>
        <dbReference type="Pfam" id="PF13166"/>
    </source>
</evidence>
<dbReference type="PANTHER" id="PTHR32182:SF0">
    <property type="entry name" value="DNA REPLICATION AND REPAIR PROTEIN RECF"/>
    <property type="match status" value="1"/>
</dbReference>
<dbReference type="SUPFAM" id="SSF52540">
    <property type="entry name" value="P-loop containing nucleoside triphosphate hydrolases"/>
    <property type="match status" value="1"/>
</dbReference>
<dbReference type="Proteomes" id="UP000285636">
    <property type="component" value="Unassembled WGS sequence"/>
</dbReference>
<dbReference type="Pfam" id="PF13166">
    <property type="entry name" value="AAA_13"/>
    <property type="match status" value="1"/>
</dbReference>
<name>A0A423IHE1_9PSED</name>
<accession>A0A423IHE1</accession>
<feature type="domain" description="Protein CR006 P-loop" evidence="1">
    <location>
        <begin position="104"/>
        <end position="709"/>
    </location>
</feature>
<dbReference type="InterPro" id="IPR027417">
    <property type="entry name" value="P-loop_NTPase"/>
</dbReference>
<dbReference type="Gene3D" id="3.40.50.300">
    <property type="entry name" value="P-loop containing nucleotide triphosphate hydrolases"/>
    <property type="match status" value="1"/>
</dbReference>
<reference evidence="2 3" key="1">
    <citation type="submission" date="2016-10" db="EMBL/GenBank/DDBJ databases">
        <title>Comparative genome analysis of multiple Pseudomonas spp. focuses on biocontrol and plant growth promoting traits.</title>
        <authorList>
            <person name="Tao X.-Y."/>
            <person name="Taylor C.G."/>
        </authorList>
    </citation>
    <scope>NUCLEOTIDE SEQUENCE [LARGE SCALE GENOMIC DNA]</scope>
    <source>
        <strain evidence="2 3">38D7</strain>
    </source>
</reference>
<sequence length="870" mass="94917">MTIIQEIHAWSKGLPAWQQDAIARLYQGRMLSAADLDDLYALAKAETGIPDPEGRNPKVLEEALIAQPAGPARLVQLAAIKQLVNVNALANGGRVPISLTGLTVIYGENGAGKSGYSRVFKHACRARDRREPILPNANLDPKTAGVAQAVFETVIDGVATDLPWQYGAVAPEPLSDIAIFDTHCARAYIDNHGDFAYAPYGLDILEGLAGVCNKLKARATLEKAANAPSDAAYAALTRDQTQVAVALLGIPSTTLPEKIEALVTLSHAELDRLALLTQTLAEADPKQKAQALRQKATRFSGLKDRMAAAIALIDDKTVNQLRQLIENSKTAKAAAELAAKEFKQTPGQLAGTGGEEWKALFDAARVFAQVSHPGHEFPEVPENSACPLCQNRLGQEGAARLVRFDTFIKQAAEKAAKDARDTAATTYRAVQKAALDVMFRDGLVEELTETVPELAADCSSMQTCLNTRQTSILQAAAAELKWEDIVALPADPRPGLASVIEGLLNQAKSLEATADEKVRAQMTAEKRELGARIRLAEIKAAVLEAIAKHEASRKFQLCIDGFDTRAISRKSTELSRTIASQELADALNDELKRLKVNQLQIVMKPESPGGKTQFKLVLQLPGGGTPAAILSEGEQRAIAIASFLAEIKLGKGRGGIVLDDPVSSLDHRRRWEVAERLALEALNRQVIVFTHDIYFLCILEQKVEELGAQLTKNYIRRTAQGYGVHSQDLPFDVVGTKDRLARLRQELVEVRRAQKSGDDDEHRRLTSACYGRLRLAWERCVEEVLLNGAVQRFGEGVSTQRLKLVVVTDDDYREVDSGMSKSSKFEHDAATHAGRLPIPEPDELEADIDRLAEWRIALDKRSKETAKARC</sequence>
<proteinExistence type="predicted"/>
<comment type="caution">
    <text evidence="2">The sequence shown here is derived from an EMBL/GenBank/DDBJ whole genome shotgun (WGS) entry which is preliminary data.</text>
</comment>
<evidence type="ECO:0000313" key="2">
    <source>
        <dbReference type="EMBL" id="RON24849.1"/>
    </source>
</evidence>
<dbReference type="RefSeq" id="WP_123432217.1">
    <property type="nucleotide sequence ID" value="NZ_MOBK01000001.1"/>
</dbReference>
<dbReference type="AlphaFoldDB" id="A0A423IHE1"/>
<dbReference type="EMBL" id="MOBK01000001">
    <property type="protein sequence ID" value="RON24849.1"/>
    <property type="molecule type" value="Genomic_DNA"/>
</dbReference>
<dbReference type="PANTHER" id="PTHR32182">
    <property type="entry name" value="DNA REPLICATION AND REPAIR PROTEIN RECF"/>
    <property type="match status" value="1"/>
</dbReference>